<dbReference type="InterPro" id="IPR056778">
    <property type="entry name" value="UPF0261_C"/>
</dbReference>
<dbReference type="PANTHER" id="PTHR31862:SF1">
    <property type="entry name" value="UPF0261 DOMAIN PROTEIN (AFU_ORTHOLOGUE AFUA_1G10120)"/>
    <property type="match status" value="1"/>
</dbReference>
<evidence type="ECO:0000313" key="2">
    <source>
        <dbReference type="EMBL" id="MPM81044.1"/>
    </source>
</evidence>
<dbReference type="PANTHER" id="PTHR31862">
    <property type="entry name" value="UPF0261 DOMAIN PROTEIN (AFU_ORTHOLOGUE AFUA_1G10120)"/>
    <property type="match status" value="1"/>
</dbReference>
<evidence type="ECO:0000259" key="1">
    <source>
        <dbReference type="Pfam" id="PF23189"/>
    </source>
</evidence>
<organism evidence="2">
    <name type="scientific">bioreactor metagenome</name>
    <dbReference type="NCBI Taxonomy" id="1076179"/>
    <lineage>
        <taxon>unclassified sequences</taxon>
        <taxon>metagenomes</taxon>
        <taxon>ecological metagenomes</taxon>
    </lineage>
</organism>
<accession>A0A645CVV2</accession>
<reference evidence="2" key="1">
    <citation type="submission" date="2019-08" db="EMBL/GenBank/DDBJ databases">
        <authorList>
            <person name="Kucharzyk K."/>
            <person name="Murdoch R.W."/>
            <person name="Higgins S."/>
            <person name="Loffler F."/>
        </authorList>
    </citation>
    <scope>NUCLEOTIDE SEQUENCE</scope>
</reference>
<dbReference type="AlphaFoldDB" id="A0A645CVV2"/>
<feature type="domain" description="UPF0261" evidence="1">
    <location>
        <begin position="2"/>
        <end position="72"/>
    </location>
</feature>
<dbReference type="EMBL" id="VSSQ01030492">
    <property type="protein sequence ID" value="MPM81044.1"/>
    <property type="molecule type" value="Genomic_DNA"/>
</dbReference>
<name>A0A645CVV2_9ZZZZ</name>
<dbReference type="InterPro" id="IPR051353">
    <property type="entry name" value="Tobamovirus_resist_UPF0261"/>
</dbReference>
<dbReference type="Pfam" id="PF23189">
    <property type="entry name" value="UPF0261_C"/>
    <property type="match status" value="1"/>
</dbReference>
<sequence length="76" mass="8534">MATGPTAVYLPLRGVSLIDTEGQPFYGQQEDEALFNAIRTKLDSRKAELVEMETDINDEQFALAMANKLITMLKNR</sequence>
<dbReference type="Gene3D" id="3.40.50.12030">
    <property type="entry name" value="Uncharacterised protein family UPF0261, NC domain"/>
    <property type="match status" value="1"/>
</dbReference>
<gene>
    <name evidence="2" type="ORF">SDC9_128096</name>
</gene>
<comment type="caution">
    <text evidence="2">The sequence shown here is derived from an EMBL/GenBank/DDBJ whole genome shotgun (WGS) entry which is preliminary data.</text>
</comment>
<proteinExistence type="predicted"/>
<protein>
    <recommendedName>
        <fullName evidence="1">UPF0261 domain-containing protein</fullName>
    </recommendedName>
</protein>